<keyword evidence="7 11" id="KW-0732">Signal</keyword>
<evidence type="ECO:0000313" key="15">
    <source>
        <dbReference type="Proteomes" id="UP000516444"/>
    </source>
</evidence>
<evidence type="ECO:0000256" key="1">
    <source>
        <dbReference type="ARBA" id="ARBA00000527"/>
    </source>
</evidence>
<dbReference type="PANTHER" id="PTHR11575:SF6">
    <property type="entry name" value="2',3'-CYCLIC-NUCLEOTIDE 2'-PHOSPHODIESTERASE_3'-NUCLEOTIDASE"/>
    <property type="match status" value="1"/>
</dbReference>
<feature type="domain" description="5'-Nucleotidase C-terminal" evidence="13">
    <location>
        <begin position="364"/>
        <end position="543"/>
    </location>
</feature>
<name>A0A7G1PC71_9ACTN</name>
<evidence type="ECO:0000256" key="6">
    <source>
        <dbReference type="ARBA" id="ARBA00022723"/>
    </source>
</evidence>
<keyword evidence="15" id="KW-1185">Reference proteome</keyword>
<evidence type="ECO:0000256" key="8">
    <source>
        <dbReference type="ARBA" id="ARBA00022741"/>
    </source>
</evidence>
<keyword evidence="9 11" id="KW-0378">Hydrolase</keyword>
<comment type="catalytic activity">
    <reaction evidence="1">
        <text>a ribonucleoside 3'-phosphate + H2O = a ribonucleoside + phosphate</text>
        <dbReference type="Rhea" id="RHEA:10144"/>
        <dbReference type="ChEBI" id="CHEBI:13197"/>
        <dbReference type="ChEBI" id="CHEBI:15377"/>
        <dbReference type="ChEBI" id="CHEBI:18254"/>
        <dbReference type="ChEBI" id="CHEBI:43474"/>
        <dbReference type="EC" id="3.1.3.6"/>
    </reaction>
</comment>
<dbReference type="SUPFAM" id="SSF56300">
    <property type="entry name" value="Metallo-dependent phosphatases"/>
    <property type="match status" value="1"/>
</dbReference>
<keyword evidence="6" id="KW-0479">Metal-binding</keyword>
<dbReference type="GO" id="GO:0009166">
    <property type="term" value="P:nucleotide catabolic process"/>
    <property type="evidence" value="ECO:0007669"/>
    <property type="project" value="InterPro"/>
</dbReference>
<dbReference type="InterPro" id="IPR006146">
    <property type="entry name" value="5'-Nucleotdase_CS"/>
</dbReference>
<accession>A0A7G1PC71</accession>
<keyword evidence="8 11" id="KW-0547">Nucleotide-binding</keyword>
<dbReference type="Proteomes" id="UP000516444">
    <property type="component" value="Chromosome"/>
</dbReference>
<evidence type="ECO:0000256" key="3">
    <source>
        <dbReference type="ARBA" id="ARBA00001968"/>
    </source>
</evidence>
<reference evidence="14 15" key="1">
    <citation type="journal article" date="2014" name="Int. J. Syst. Evol. Microbiol.">
        <title>Complete genome sequence of Corynebacterium casei LMG S-19264T (=DSM 44701T), isolated from a smear-ripened cheese.</title>
        <authorList>
            <consortium name="US DOE Joint Genome Institute (JGI-PGF)"/>
            <person name="Walter F."/>
            <person name="Albersmeier A."/>
            <person name="Kalinowski J."/>
            <person name="Ruckert C."/>
        </authorList>
    </citation>
    <scope>NUCLEOTIDE SEQUENCE [LARGE SCALE GENOMIC DNA]</scope>
    <source>
        <strain evidence="14 15">JCM 4677</strain>
    </source>
</reference>
<dbReference type="Gene3D" id="3.60.21.10">
    <property type="match status" value="1"/>
</dbReference>
<feature type="domain" description="Calcineurin-like phosphoesterase" evidence="12">
    <location>
        <begin position="37"/>
        <end position="283"/>
    </location>
</feature>
<protein>
    <submittedName>
        <fullName evidence="14">Multifunctional 2',3'-cyclic-nucleotide 2'-phosphodiesterase/5'-nucleotidase/3'-nucleotidase</fullName>
    </submittedName>
</protein>
<dbReference type="GO" id="GO:0000166">
    <property type="term" value="F:nucleotide binding"/>
    <property type="evidence" value="ECO:0007669"/>
    <property type="project" value="UniProtKB-KW"/>
</dbReference>
<evidence type="ECO:0000256" key="10">
    <source>
        <dbReference type="ARBA" id="ARBA00023268"/>
    </source>
</evidence>
<evidence type="ECO:0000256" key="11">
    <source>
        <dbReference type="RuleBase" id="RU362119"/>
    </source>
</evidence>
<dbReference type="InterPro" id="IPR036907">
    <property type="entry name" value="5'-Nucleotdase_C_sf"/>
</dbReference>
<evidence type="ECO:0000256" key="5">
    <source>
        <dbReference type="ARBA" id="ARBA00006654"/>
    </source>
</evidence>
<organism evidence="14 15">
    <name type="scientific">Streptomyces aurantiacus</name>
    <dbReference type="NCBI Taxonomy" id="47760"/>
    <lineage>
        <taxon>Bacteria</taxon>
        <taxon>Bacillati</taxon>
        <taxon>Actinomycetota</taxon>
        <taxon>Actinomycetes</taxon>
        <taxon>Kitasatosporales</taxon>
        <taxon>Streptomycetaceae</taxon>
        <taxon>Streptomyces</taxon>
        <taxon>Streptomyces aurantiacus group</taxon>
    </lineage>
</organism>
<comment type="subcellular location">
    <subcellularLocation>
        <location evidence="4">Cell envelope</location>
    </subcellularLocation>
</comment>
<sequence length="590" mass="63366">MTGAGVALAGAAVAPSAEAASATAGRGKPKPKRYSLTVLGTTDLHGHVFNWDYFKDAEYQDAAGNAQGLARISTMVNAVRKEKGRDNTLLLDAGDTIQGTPLTYYYAKVDPITAKGGPVHPMAQAMNAIGYDAVALGNHEFNYGIETLRKFEEQCRFPLLGANALDAKSLKPAFPPYFIKKFHVKGAPPVKVAVLGLTNPGIAIWDKAYVQGKLVFPGLEEQAAKWVPKLRSMGADVVVVSAHSGSSGTSSYGDQLPYVENSAALVAQQVPGIDAILVGHAHVEIPELRVTNEKSGKTVVLSEPLAFAERLSLFDFELVFERGRWSVESVAASVRNSNAVADDRRITKLLKDEHDVVVAYVNQVVGTATETLTTAEARYKDAPIIDLITRVQEDVVKAALVGTEYASLPVLSQASPFSRTSEIPAGNVTIRDLSGLYVFDNTLVAKLLTGAQVRAYLEFSAEYYVRTAVGAVVDVEKLTNAGGRPDYNYDYVSGLAYDIDISQAAGSRIKNLSFEGAALDDARQFVLAVNNYRANGGGAFPHVASAKELWAESTEIRTRIAEWVTAKGSLDPAEFASADWKLTREGTPVF</sequence>
<feature type="signal peptide" evidence="11">
    <location>
        <begin position="1"/>
        <end position="19"/>
    </location>
</feature>
<evidence type="ECO:0000256" key="4">
    <source>
        <dbReference type="ARBA" id="ARBA00004196"/>
    </source>
</evidence>
<evidence type="ECO:0000259" key="12">
    <source>
        <dbReference type="Pfam" id="PF00149"/>
    </source>
</evidence>
<feature type="chain" id="PRO_5029034421" evidence="11">
    <location>
        <begin position="20"/>
        <end position="590"/>
    </location>
</feature>
<dbReference type="SUPFAM" id="SSF55816">
    <property type="entry name" value="5'-nucleotidase (syn. UDP-sugar hydrolase), C-terminal domain"/>
    <property type="match status" value="1"/>
</dbReference>
<comment type="cofactor">
    <cofactor evidence="3">
        <name>a divalent metal cation</name>
        <dbReference type="ChEBI" id="CHEBI:60240"/>
    </cofactor>
</comment>
<gene>
    <name evidence="14" type="ORF">GCM10017557_62060</name>
</gene>
<dbReference type="Pfam" id="PF02872">
    <property type="entry name" value="5_nucleotid_C"/>
    <property type="match status" value="1"/>
</dbReference>
<dbReference type="KEGG" id="sgm:GCM10017557_62060"/>
<dbReference type="InterPro" id="IPR008334">
    <property type="entry name" value="5'-Nucleotdase_C"/>
</dbReference>
<keyword evidence="10" id="KW-0511">Multifunctional enzyme</keyword>
<comment type="similarity">
    <text evidence="5 11">Belongs to the 5'-nucleotidase family.</text>
</comment>
<dbReference type="InterPro" id="IPR029052">
    <property type="entry name" value="Metallo-depent_PP-like"/>
</dbReference>
<evidence type="ECO:0000313" key="14">
    <source>
        <dbReference type="EMBL" id="BCL31347.1"/>
    </source>
</evidence>
<dbReference type="InterPro" id="IPR004843">
    <property type="entry name" value="Calcineurin-like_PHP"/>
</dbReference>
<evidence type="ECO:0000256" key="9">
    <source>
        <dbReference type="ARBA" id="ARBA00022801"/>
    </source>
</evidence>
<dbReference type="InterPro" id="IPR041827">
    <property type="entry name" value="CpdB_N"/>
</dbReference>
<dbReference type="CDD" id="cd07410">
    <property type="entry name" value="MPP_CpdB_N"/>
    <property type="match status" value="1"/>
</dbReference>
<proteinExistence type="inferred from homology"/>
<dbReference type="GO" id="GO:0008254">
    <property type="term" value="F:3'-nucleotidase activity"/>
    <property type="evidence" value="ECO:0007669"/>
    <property type="project" value="UniProtKB-EC"/>
</dbReference>
<dbReference type="GO" id="GO:0046872">
    <property type="term" value="F:metal ion binding"/>
    <property type="evidence" value="ECO:0007669"/>
    <property type="project" value="UniProtKB-KW"/>
</dbReference>
<comment type="catalytic activity">
    <reaction evidence="2">
        <text>a nucleoside 2',3'-cyclic phosphate + H2O = a nucleoside 3'-phosphate + H(+)</text>
        <dbReference type="Rhea" id="RHEA:19621"/>
        <dbReference type="ChEBI" id="CHEBI:15377"/>
        <dbReference type="ChEBI" id="CHEBI:15378"/>
        <dbReference type="ChEBI" id="CHEBI:66949"/>
        <dbReference type="ChEBI" id="CHEBI:66954"/>
        <dbReference type="EC" id="3.1.4.16"/>
    </reaction>
</comment>
<evidence type="ECO:0000256" key="2">
    <source>
        <dbReference type="ARBA" id="ARBA00001730"/>
    </source>
</evidence>
<dbReference type="EMBL" id="AP023440">
    <property type="protein sequence ID" value="BCL31347.1"/>
    <property type="molecule type" value="Genomic_DNA"/>
</dbReference>
<dbReference type="Pfam" id="PF00149">
    <property type="entry name" value="Metallophos"/>
    <property type="match status" value="1"/>
</dbReference>
<dbReference type="GO" id="GO:0008663">
    <property type="term" value="F:2',3'-cyclic-nucleotide 2'-phosphodiesterase activity"/>
    <property type="evidence" value="ECO:0007669"/>
    <property type="project" value="UniProtKB-EC"/>
</dbReference>
<dbReference type="InterPro" id="IPR006179">
    <property type="entry name" value="5_nucleotidase/apyrase"/>
</dbReference>
<dbReference type="PROSITE" id="PS00786">
    <property type="entry name" value="5_NUCLEOTIDASE_2"/>
    <property type="match status" value="1"/>
</dbReference>
<dbReference type="Gene3D" id="3.90.780.10">
    <property type="entry name" value="5'-Nucleotidase, C-terminal domain"/>
    <property type="match status" value="1"/>
</dbReference>
<dbReference type="AlphaFoldDB" id="A0A7G1PC71"/>
<dbReference type="GO" id="GO:0030288">
    <property type="term" value="C:outer membrane-bounded periplasmic space"/>
    <property type="evidence" value="ECO:0007669"/>
    <property type="project" value="TreeGrafter"/>
</dbReference>
<dbReference type="PANTHER" id="PTHR11575">
    <property type="entry name" value="5'-NUCLEOTIDASE-RELATED"/>
    <property type="match status" value="1"/>
</dbReference>
<dbReference type="PRINTS" id="PR01607">
    <property type="entry name" value="APYRASEFAMLY"/>
</dbReference>
<evidence type="ECO:0000259" key="13">
    <source>
        <dbReference type="Pfam" id="PF02872"/>
    </source>
</evidence>
<evidence type="ECO:0000256" key="7">
    <source>
        <dbReference type="ARBA" id="ARBA00022729"/>
    </source>
</evidence>